<dbReference type="SUPFAM" id="SSF158472">
    <property type="entry name" value="HAMP domain-like"/>
    <property type="match status" value="1"/>
</dbReference>
<evidence type="ECO:0000256" key="12">
    <source>
        <dbReference type="ARBA" id="ARBA00023012"/>
    </source>
</evidence>
<feature type="non-terminal residue" evidence="16">
    <location>
        <position position="278"/>
    </location>
</feature>
<comment type="catalytic activity">
    <reaction evidence="1">
        <text>ATP + protein L-histidine = ADP + protein N-phospho-L-histidine.</text>
        <dbReference type="EC" id="2.7.13.3"/>
    </reaction>
</comment>
<comment type="caution">
    <text evidence="16">The sequence shown here is derived from an EMBL/GenBank/DDBJ whole genome shotgun (WGS) entry which is preliminary data.</text>
</comment>
<evidence type="ECO:0000313" key="16">
    <source>
        <dbReference type="EMBL" id="GAI95742.1"/>
    </source>
</evidence>
<keyword evidence="8" id="KW-0547">Nucleotide-binding</keyword>
<evidence type="ECO:0000259" key="15">
    <source>
        <dbReference type="PROSITE" id="PS50885"/>
    </source>
</evidence>
<dbReference type="EC" id="2.7.13.3" evidence="3"/>
<dbReference type="Pfam" id="PF00512">
    <property type="entry name" value="HisKA"/>
    <property type="match status" value="1"/>
</dbReference>
<dbReference type="PANTHER" id="PTHR45528">
    <property type="entry name" value="SENSOR HISTIDINE KINASE CPXA"/>
    <property type="match status" value="1"/>
</dbReference>
<evidence type="ECO:0000256" key="5">
    <source>
        <dbReference type="ARBA" id="ARBA00022553"/>
    </source>
</evidence>
<feature type="domain" description="HAMP" evidence="15">
    <location>
        <begin position="125"/>
        <end position="177"/>
    </location>
</feature>
<feature type="transmembrane region" description="Helical" evidence="14">
    <location>
        <begin position="105"/>
        <end position="124"/>
    </location>
</feature>
<dbReference type="GO" id="GO:0005886">
    <property type="term" value="C:plasma membrane"/>
    <property type="evidence" value="ECO:0007669"/>
    <property type="project" value="UniProtKB-SubCell"/>
</dbReference>
<evidence type="ECO:0000256" key="10">
    <source>
        <dbReference type="ARBA" id="ARBA00022840"/>
    </source>
</evidence>
<evidence type="ECO:0000256" key="7">
    <source>
        <dbReference type="ARBA" id="ARBA00022692"/>
    </source>
</evidence>
<evidence type="ECO:0000256" key="11">
    <source>
        <dbReference type="ARBA" id="ARBA00022989"/>
    </source>
</evidence>
<keyword evidence="6" id="KW-0808">Transferase</keyword>
<evidence type="ECO:0000256" key="4">
    <source>
        <dbReference type="ARBA" id="ARBA00022475"/>
    </source>
</evidence>
<evidence type="ECO:0000256" key="9">
    <source>
        <dbReference type="ARBA" id="ARBA00022777"/>
    </source>
</evidence>
<dbReference type="EMBL" id="BARW01018165">
    <property type="protein sequence ID" value="GAI95742.1"/>
    <property type="molecule type" value="Genomic_DNA"/>
</dbReference>
<keyword evidence="10" id="KW-0067">ATP-binding</keyword>
<evidence type="ECO:0000256" key="8">
    <source>
        <dbReference type="ARBA" id="ARBA00022741"/>
    </source>
</evidence>
<dbReference type="InterPro" id="IPR003660">
    <property type="entry name" value="HAMP_dom"/>
</dbReference>
<protein>
    <recommendedName>
        <fullName evidence="3">histidine kinase</fullName>
        <ecNumber evidence="3">2.7.13.3</ecNumber>
    </recommendedName>
</protein>
<dbReference type="CDD" id="cd00082">
    <property type="entry name" value="HisKA"/>
    <property type="match status" value="1"/>
</dbReference>
<dbReference type="Gene3D" id="1.10.287.130">
    <property type="match status" value="1"/>
</dbReference>
<keyword evidence="5" id="KW-0597">Phosphoprotein</keyword>
<accession>X1SRM3</accession>
<keyword evidence="12" id="KW-0902">Two-component regulatory system</keyword>
<keyword evidence="9" id="KW-0418">Kinase</keyword>
<dbReference type="SMART" id="SM00304">
    <property type="entry name" value="HAMP"/>
    <property type="match status" value="1"/>
</dbReference>
<gene>
    <name evidence="16" type="ORF">S12H4_31163</name>
</gene>
<evidence type="ECO:0000256" key="6">
    <source>
        <dbReference type="ARBA" id="ARBA00022679"/>
    </source>
</evidence>
<evidence type="ECO:0000256" key="1">
    <source>
        <dbReference type="ARBA" id="ARBA00000085"/>
    </source>
</evidence>
<keyword evidence="11 14" id="KW-1133">Transmembrane helix</keyword>
<keyword evidence="7 14" id="KW-0812">Transmembrane</keyword>
<proteinExistence type="predicted"/>
<reference evidence="16" key="1">
    <citation type="journal article" date="2014" name="Front. Microbiol.">
        <title>High frequency of phylogenetically diverse reductive dehalogenase-homologous genes in deep subseafloor sedimentary metagenomes.</title>
        <authorList>
            <person name="Kawai M."/>
            <person name="Futagami T."/>
            <person name="Toyoda A."/>
            <person name="Takaki Y."/>
            <person name="Nishi S."/>
            <person name="Hori S."/>
            <person name="Arai W."/>
            <person name="Tsubouchi T."/>
            <person name="Morono Y."/>
            <person name="Uchiyama I."/>
            <person name="Ito T."/>
            <person name="Fujiyama A."/>
            <person name="Inagaki F."/>
            <person name="Takami H."/>
        </authorList>
    </citation>
    <scope>NUCLEOTIDE SEQUENCE</scope>
    <source>
        <strain evidence="16">Expedition CK06-06</strain>
    </source>
</reference>
<dbReference type="AlphaFoldDB" id="X1SRM3"/>
<dbReference type="SMART" id="SM00388">
    <property type="entry name" value="HisKA"/>
    <property type="match status" value="1"/>
</dbReference>
<dbReference type="InterPro" id="IPR003661">
    <property type="entry name" value="HisK_dim/P_dom"/>
</dbReference>
<dbReference type="CDD" id="cd06225">
    <property type="entry name" value="HAMP"/>
    <property type="match status" value="1"/>
</dbReference>
<dbReference type="InterPro" id="IPR036097">
    <property type="entry name" value="HisK_dim/P_sf"/>
</dbReference>
<keyword evidence="13 14" id="KW-0472">Membrane</keyword>
<sequence length="278" mass="30348">RARTGNWIGVNQLLSSQQTILIGGKLIVRRTFLIPGSFSLANEQGAVFISTEQGQVGITLSPSQMDEGIPIEANNARVGTLLLYNVGTALTPAEEEFLTSAKRSALLGGAIAFALALLLSVLLISEVLSPLRVLTRATEQIARGDLSQRVKLKARDEFGQLGDSFNRMIKNLRHSEEIRQSMTADIAHELRTPVTIIQGNLEAILDEIYEPTTDTIAPIYEETLRLGQLIDDLRDISLAEAKELQLNIEPIEVVASIKQLVETISASLDQGPQIRVEA</sequence>
<feature type="non-terminal residue" evidence="16">
    <location>
        <position position="1"/>
    </location>
</feature>
<evidence type="ECO:0000256" key="3">
    <source>
        <dbReference type="ARBA" id="ARBA00012438"/>
    </source>
</evidence>
<comment type="subcellular location">
    <subcellularLocation>
        <location evidence="2">Cell membrane</location>
        <topology evidence="2">Multi-pass membrane protein</topology>
    </subcellularLocation>
</comment>
<dbReference type="GO" id="GO:0000155">
    <property type="term" value="F:phosphorelay sensor kinase activity"/>
    <property type="evidence" value="ECO:0007669"/>
    <property type="project" value="InterPro"/>
</dbReference>
<organism evidence="16">
    <name type="scientific">marine sediment metagenome</name>
    <dbReference type="NCBI Taxonomy" id="412755"/>
    <lineage>
        <taxon>unclassified sequences</taxon>
        <taxon>metagenomes</taxon>
        <taxon>ecological metagenomes</taxon>
    </lineage>
</organism>
<dbReference type="PROSITE" id="PS50885">
    <property type="entry name" value="HAMP"/>
    <property type="match status" value="1"/>
</dbReference>
<name>X1SRM3_9ZZZZ</name>
<dbReference type="SUPFAM" id="SSF47384">
    <property type="entry name" value="Homodimeric domain of signal transducing histidine kinase"/>
    <property type="match status" value="1"/>
</dbReference>
<dbReference type="Gene3D" id="6.10.340.10">
    <property type="match status" value="1"/>
</dbReference>
<dbReference type="PANTHER" id="PTHR45528:SF1">
    <property type="entry name" value="SENSOR HISTIDINE KINASE CPXA"/>
    <property type="match status" value="1"/>
</dbReference>
<dbReference type="InterPro" id="IPR050398">
    <property type="entry name" value="HssS/ArlS-like"/>
</dbReference>
<dbReference type="GO" id="GO:0005524">
    <property type="term" value="F:ATP binding"/>
    <property type="evidence" value="ECO:0007669"/>
    <property type="project" value="UniProtKB-KW"/>
</dbReference>
<dbReference type="Pfam" id="PF00672">
    <property type="entry name" value="HAMP"/>
    <property type="match status" value="1"/>
</dbReference>
<keyword evidence="4" id="KW-1003">Cell membrane</keyword>
<evidence type="ECO:0000256" key="14">
    <source>
        <dbReference type="SAM" id="Phobius"/>
    </source>
</evidence>
<evidence type="ECO:0000256" key="13">
    <source>
        <dbReference type="ARBA" id="ARBA00023136"/>
    </source>
</evidence>
<evidence type="ECO:0000256" key="2">
    <source>
        <dbReference type="ARBA" id="ARBA00004651"/>
    </source>
</evidence>